<dbReference type="SMART" id="SM00184">
    <property type="entry name" value="RING"/>
    <property type="match status" value="1"/>
</dbReference>
<proteinExistence type="predicted"/>
<dbReference type="InterPro" id="IPR001841">
    <property type="entry name" value="Znf_RING"/>
</dbReference>
<evidence type="ECO:0000313" key="3">
    <source>
        <dbReference type="EMBL" id="KAG7387061.1"/>
    </source>
</evidence>
<dbReference type="AlphaFoldDB" id="A0A8T1W143"/>
<dbReference type="Proteomes" id="UP000694044">
    <property type="component" value="Unassembled WGS sequence"/>
</dbReference>
<accession>A0A8T1W143</accession>
<dbReference type="PROSITE" id="PS50089">
    <property type="entry name" value="ZF_RING_2"/>
    <property type="match status" value="1"/>
</dbReference>
<dbReference type="OrthoDB" id="8062037at2759"/>
<keyword evidence="1" id="KW-0479">Metal-binding</keyword>
<keyword evidence="4" id="KW-1185">Reference proteome</keyword>
<name>A0A8T1W143_9STRA</name>
<dbReference type="GO" id="GO:0008270">
    <property type="term" value="F:zinc ion binding"/>
    <property type="evidence" value="ECO:0007669"/>
    <property type="project" value="UniProtKB-KW"/>
</dbReference>
<dbReference type="PANTHER" id="PTHR17550:SF4">
    <property type="entry name" value="E3 UBIQUITIN-PROTEIN LIGASE TTC3"/>
    <property type="match status" value="1"/>
</dbReference>
<evidence type="ECO:0000313" key="4">
    <source>
        <dbReference type="Proteomes" id="UP000694044"/>
    </source>
</evidence>
<protein>
    <recommendedName>
        <fullName evidence="2">RING-type domain-containing protein</fullName>
    </recommendedName>
</protein>
<dbReference type="Pfam" id="PF13639">
    <property type="entry name" value="zf-RING_2"/>
    <property type="match status" value="1"/>
</dbReference>
<dbReference type="EMBL" id="JAGDFM010000086">
    <property type="protein sequence ID" value="KAG7387061.1"/>
    <property type="molecule type" value="Genomic_DNA"/>
</dbReference>
<keyword evidence="1" id="KW-0863">Zinc-finger</keyword>
<sequence length="277" mass="30499">MVFISLEDVVGSSSASADCNTKQPAQCELPKPTTQVVVTPGSPAKQQNTPTARAGLFHLSSTQLLTSSSLVYFVLYVSDSVMRQKWVLSKTSADHAQLRKSIRRVGSGCKDPACCGHLQRVLKTSTSVGTRRMWGATTQYDQCSAFQTFVDGLVQAALRRDTQCQSMQRTRHLLEEFLDIAHQRANAIDRVLYHENPAASPTATPLKPCQAGQDCGDASDDSSECPICCGDLADDQTLRLPCGHNYHEGCVRVWLNLQHTCPVCRLQLDERITSYYT</sequence>
<reference evidence="3" key="1">
    <citation type="submission" date="2021-02" db="EMBL/GenBank/DDBJ databases">
        <authorList>
            <person name="Palmer J.M."/>
        </authorList>
    </citation>
    <scope>NUCLEOTIDE SEQUENCE</scope>
    <source>
        <strain evidence="3">SCRP734</strain>
    </source>
</reference>
<feature type="domain" description="RING-type" evidence="2">
    <location>
        <begin position="225"/>
        <end position="265"/>
    </location>
</feature>
<organism evidence="3 4">
    <name type="scientific">Phytophthora pseudosyringae</name>
    <dbReference type="NCBI Taxonomy" id="221518"/>
    <lineage>
        <taxon>Eukaryota</taxon>
        <taxon>Sar</taxon>
        <taxon>Stramenopiles</taxon>
        <taxon>Oomycota</taxon>
        <taxon>Peronosporomycetes</taxon>
        <taxon>Peronosporales</taxon>
        <taxon>Peronosporaceae</taxon>
        <taxon>Phytophthora</taxon>
    </lineage>
</organism>
<keyword evidence="1" id="KW-0862">Zinc</keyword>
<evidence type="ECO:0000256" key="1">
    <source>
        <dbReference type="PROSITE-ProRule" id="PRU00175"/>
    </source>
</evidence>
<comment type="caution">
    <text evidence="3">The sequence shown here is derived from an EMBL/GenBank/DDBJ whole genome shotgun (WGS) entry which is preliminary data.</text>
</comment>
<gene>
    <name evidence="3" type="ORF">PHYPSEUDO_014715</name>
</gene>
<evidence type="ECO:0000259" key="2">
    <source>
        <dbReference type="PROSITE" id="PS50089"/>
    </source>
</evidence>
<dbReference type="PANTHER" id="PTHR17550">
    <property type="entry name" value="E3 UBIQUITIN-PROTEIN LIGASE TTC3"/>
    <property type="match status" value="1"/>
</dbReference>